<dbReference type="AlphaFoldDB" id="A0A9W6X2R0"/>
<dbReference type="Gene3D" id="3.10.10.10">
    <property type="entry name" value="HIV Type 1 Reverse Transcriptase, subunit A, domain 1"/>
    <property type="match status" value="1"/>
</dbReference>
<name>A0A9W6X2R0_9STRA</name>
<evidence type="ECO:0000313" key="3">
    <source>
        <dbReference type="EMBL" id="GMF27782.1"/>
    </source>
</evidence>
<dbReference type="InterPro" id="IPR000477">
    <property type="entry name" value="RT_dom"/>
</dbReference>
<comment type="caution">
    <text evidence="3">The sequence shown here is derived from an EMBL/GenBank/DDBJ whole genome shotgun (WGS) entry which is preliminary data.</text>
</comment>
<evidence type="ECO:0000256" key="1">
    <source>
        <dbReference type="SAM" id="MobiDB-lite"/>
    </source>
</evidence>
<protein>
    <submittedName>
        <fullName evidence="3">Unnamed protein product</fullName>
    </submittedName>
</protein>
<dbReference type="Gene3D" id="3.30.70.270">
    <property type="match status" value="1"/>
</dbReference>
<dbReference type="EMBL" id="BSXT01000447">
    <property type="protein sequence ID" value="GMF27782.1"/>
    <property type="molecule type" value="Genomic_DNA"/>
</dbReference>
<organism evidence="3 4">
    <name type="scientific">Phytophthora fragariaefolia</name>
    <dbReference type="NCBI Taxonomy" id="1490495"/>
    <lineage>
        <taxon>Eukaryota</taxon>
        <taxon>Sar</taxon>
        <taxon>Stramenopiles</taxon>
        <taxon>Oomycota</taxon>
        <taxon>Peronosporomycetes</taxon>
        <taxon>Peronosporales</taxon>
        <taxon>Peronosporaceae</taxon>
        <taxon>Phytophthora</taxon>
    </lineage>
</organism>
<evidence type="ECO:0000259" key="2">
    <source>
        <dbReference type="Pfam" id="PF00078"/>
    </source>
</evidence>
<dbReference type="OrthoDB" id="124337at2759"/>
<dbReference type="SUPFAM" id="SSF56672">
    <property type="entry name" value="DNA/RNA polymerases"/>
    <property type="match status" value="1"/>
</dbReference>
<dbReference type="PANTHER" id="PTHR24559:SF444">
    <property type="entry name" value="REVERSE TRANSCRIPTASE DOMAIN-CONTAINING PROTEIN"/>
    <property type="match status" value="1"/>
</dbReference>
<dbReference type="PANTHER" id="PTHR24559">
    <property type="entry name" value="TRANSPOSON TY3-I GAG-POL POLYPROTEIN"/>
    <property type="match status" value="1"/>
</dbReference>
<gene>
    <name evidence="3" type="ORF">Pfra01_000559300</name>
</gene>
<evidence type="ECO:0000313" key="4">
    <source>
        <dbReference type="Proteomes" id="UP001165121"/>
    </source>
</evidence>
<dbReference type="Pfam" id="PF00078">
    <property type="entry name" value="RVT_1"/>
    <property type="match status" value="1"/>
</dbReference>
<keyword evidence="4" id="KW-1185">Reference proteome</keyword>
<accession>A0A9W6X2R0</accession>
<reference evidence="3" key="1">
    <citation type="submission" date="2023-04" db="EMBL/GenBank/DDBJ databases">
        <title>Phytophthora fragariaefolia NBRC 109709.</title>
        <authorList>
            <person name="Ichikawa N."/>
            <person name="Sato H."/>
            <person name="Tonouchi N."/>
        </authorList>
    </citation>
    <scope>NUCLEOTIDE SEQUENCE</scope>
    <source>
        <strain evidence="3">NBRC 109709</strain>
    </source>
</reference>
<dbReference type="Proteomes" id="UP001165121">
    <property type="component" value="Unassembled WGS sequence"/>
</dbReference>
<feature type="domain" description="Reverse transcriptase" evidence="2">
    <location>
        <begin position="57"/>
        <end position="201"/>
    </location>
</feature>
<feature type="region of interest" description="Disordered" evidence="1">
    <location>
        <begin position="214"/>
        <end position="239"/>
    </location>
</feature>
<dbReference type="InterPro" id="IPR053134">
    <property type="entry name" value="RNA-dir_DNA_polymerase"/>
</dbReference>
<dbReference type="CDD" id="cd01647">
    <property type="entry name" value="RT_LTR"/>
    <property type="match status" value="1"/>
</dbReference>
<dbReference type="InterPro" id="IPR043128">
    <property type="entry name" value="Rev_trsase/Diguanyl_cyclase"/>
</dbReference>
<feature type="compositionally biased region" description="Polar residues" evidence="1">
    <location>
        <begin position="220"/>
        <end position="231"/>
    </location>
</feature>
<sequence>MMWLRELNPDIDWNTTIQEWTKEMVQAGIIRLSMSAFSAPTFCVKKPIGWHIVHDYRQPNLATILPAIPMPRKEATFDAMPGSHGFSCMEQLWGYYQDRLRECDIPFTAFSTPHGLFKYIGTPMRLRGSPGTFNRLLQNVFEALRAVMRIYFDDIYVFKQSEDVADHFEALDRVLKRCEEQQLYVKLSKCQFCVDEIPCLGDFVGRNGVRMDPDKALDSPSVSGSGNNRQTIPRRHPLIPGPGSVVPENRFIGHLSCTKLSGEKWHLVADELCWDAVPPPLLPPRKCPPPALTTFVANA</sequence>
<proteinExistence type="predicted"/>
<dbReference type="InterPro" id="IPR043502">
    <property type="entry name" value="DNA/RNA_pol_sf"/>
</dbReference>